<keyword evidence="2" id="KW-0472">Membrane</keyword>
<feature type="signal peptide" evidence="4">
    <location>
        <begin position="1"/>
        <end position="23"/>
    </location>
</feature>
<accession>A0A4R5F459</accession>
<keyword evidence="6" id="KW-1185">Reference proteome</keyword>
<name>A0A4R5F459_9FLAO</name>
<dbReference type="EMBL" id="SMLG01000012">
    <property type="protein sequence ID" value="TDE42256.1"/>
    <property type="molecule type" value="Genomic_DNA"/>
</dbReference>
<dbReference type="InterPro" id="IPR036942">
    <property type="entry name" value="Beta-barrel_TonB_sf"/>
</dbReference>
<evidence type="ECO:0000256" key="2">
    <source>
        <dbReference type="ARBA" id="ARBA00023136"/>
    </source>
</evidence>
<dbReference type="GO" id="GO:0009279">
    <property type="term" value="C:cell outer membrane"/>
    <property type="evidence" value="ECO:0007669"/>
    <property type="project" value="UniProtKB-SubCell"/>
</dbReference>
<protein>
    <submittedName>
        <fullName evidence="5">TonB-dependent receptor</fullName>
    </submittedName>
</protein>
<dbReference type="RefSeq" id="WP_131917060.1">
    <property type="nucleotide sequence ID" value="NZ_SMLG01000012.1"/>
</dbReference>
<evidence type="ECO:0000256" key="3">
    <source>
        <dbReference type="ARBA" id="ARBA00023237"/>
    </source>
</evidence>
<dbReference type="OrthoDB" id="1264254at2"/>
<proteinExistence type="predicted"/>
<evidence type="ECO:0000313" key="5">
    <source>
        <dbReference type="EMBL" id="TDE42256.1"/>
    </source>
</evidence>
<dbReference type="SUPFAM" id="SSF56935">
    <property type="entry name" value="Porins"/>
    <property type="match status" value="1"/>
</dbReference>
<organism evidence="5 6">
    <name type="scientific">Flavobacterium rhamnosiphilum</name>
    <dbReference type="NCBI Taxonomy" id="2541724"/>
    <lineage>
        <taxon>Bacteria</taxon>
        <taxon>Pseudomonadati</taxon>
        <taxon>Bacteroidota</taxon>
        <taxon>Flavobacteriia</taxon>
        <taxon>Flavobacteriales</taxon>
        <taxon>Flavobacteriaceae</taxon>
        <taxon>Flavobacterium</taxon>
    </lineage>
</organism>
<dbReference type="Proteomes" id="UP000294814">
    <property type="component" value="Unassembled WGS sequence"/>
</dbReference>
<dbReference type="AlphaFoldDB" id="A0A4R5F459"/>
<feature type="chain" id="PRO_5020830200" evidence="4">
    <location>
        <begin position="24"/>
        <end position="583"/>
    </location>
</feature>
<evidence type="ECO:0000256" key="4">
    <source>
        <dbReference type="SAM" id="SignalP"/>
    </source>
</evidence>
<keyword evidence="5" id="KW-0675">Receptor</keyword>
<comment type="subcellular location">
    <subcellularLocation>
        <location evidence="1">Cell outer membrane</location>
    </subcellularLocation>
</comment>
<dbReference type="Gene3D" id="2.40.170.20">
    <property type="entry name" value="TonB-dependent receptor, beta-barrel domain"/>
    <property type="match status" value="1"/>
</dbReference>
<reference evidence="5 6" key="1">
    <citation type="submission" date="2019-03" db="EMBL/GenBank/DDBJ databases">
        <title>Novel species of Flavobacterium.</title>
        <authorList>
            <person name="Liu Q."/>
            <person name="Xin Y.-H."/>
        </authorList>
    </citation>
    <scope>NUCLEOTIDE SEQUENCE [LARGE SCALE GENOMIC DNA]</scope>
    <source>
        <strain evidence="5 6">LB3P52</strain>
    </source>
</reference>
<keyword evidence="3" id="KW-0998">Cell outer membrane</keyword>
<sequence length="583" mass="65997">MRINFQNKIIISLLLIVFQFSFAQKKEQIGTETVNVVKPYTPKISDAFKVKEIPELDEEGNAKKEKIKYTIFSFPVASTFTPSKGKAEGVEKEKQAHLFKNYATFGVGNYGTFIGELFVNHDINNTDYVGGMFRHHSSEGGIKNVKLEDGFYDTSLDLMYGSNQKDVSWNLDLGYQNQIYNWYGLPADFGSTLAPQDRVTLINGINPQQTYGTISLGGNVAFNESILNKASLKYNHFSDASGSSENRFYAKPIVEFDVMESAVKTNIIVDYVGGSFKKNYSNTNTERIKYGFTNFGVVPSFVMQEDDWTLNIGAGLFYSLDNENSNNKFLVYPQFNASYKVVGDLMIFYAGAEGNLEQNSYMDFVNENPFLSPTLNIAPTDKQYDVFAGLKGKLTNNVSYNVKASYVNERNKALFRSNDYNENTGNDDYAYGNSFQVVYDDMKTLRFYGELKANFSEDVSFGINGTFSSYTNDFQQEAWNLPTIKINSNLDFNITEKWFAGANVFYVGERKDFQVNTLFPANAAPVTLKSYFDVNANVGFKYSDRLTAFARANNITNNAYQKWLNYPVQGFQVILGVNYKFDF</sequence>
<gene>
    <name evidence="5" type="ORF">E0I26_13975</name>
</gene>
<keyword evidence="4" id="KW-0732">Signal</keyword>
<comment type="caution">
    <text evidence="5">The sequence shown here is derived from an EMBL/GenBank/DDBJ whole genome shotgun (WGS) entry which is preliminary data.</text>
</comment>
<evidence type="ECO:0000256" key="1">
    <source>
        <dbReference type="ARBA" id="ARBA00004442"/>
    </source>
</evidence>
<evidence type="ECO:0000313" key="6">
    <source>
        <dbReference type="Proteomes" id="UP000294814"/>
    </source>
</evidence>